<comment type="subcellular location">
    <subcellularLocation>
        <location evidence="7">Cytoplasm</location>
    </subcellularLocation>
</comment>
<keyword evidence="4 7" id="KW-0808">Transferase</keyword>
<dbReference type="EC" id="2.1.1.182" evidence="7"/>
<feature type="binding site" evidence="7 8">
    <location>
        <position position="89"/>
    </location>
    <ligand>
        <name>S-adenosyl-L-methionine</name>
        <dbReference type="ChEBI" id="CHEBI:59789"/>
    </ligand>
</feature>
<dbReference type="AlphaFoldDB" id="A0A2G6KKJ9"/>
<evidence type="ECO:0000259" key="9">
    <source>
        <dbReference type="SMART" id="SM00650"/>
    </source>
</evidence>
<dbReference type="InterPro" id="IPR029063">
    <property type="entry name" value="SAM-dependent_MTases_sf"/>
</dbReference>
<protein>
    <recommendedName>
        <fullName evidence="7">Ribosomal RNA small subunit methyltransferase A</fullName>
        <ecNumber evidence="7">2.1.1.182</ecNumber>
    </recommendedName>
    <alternativeName>
        <fullName evidence="7">16S rRNA (adenine(1518)-N(6)/adenine(1519)-N(6))-dimethyltransferase</fullName>
    </alternativeName>
    <alternativeName>
        <fullName evidence="7">16S rRNA dimethyladenosine transferase</fullName>
    </alternativeName>
    <alternativeName>
        <fullName evidence="7">16S rRNA dimethylase</fullName>
    </alternativeName>
    <alternativeName>
        <fullName evidence="7">S-adenosylmethionine-6-N', N'-adenosyl(rRNA) dimethyltransferase</fullName>
    </alternativeName>
</protein>
<dbReference type="PROSITE" id="PS51689">
    <property type="entry name" value="SAM_RNA_A_N6_MT"/>
    <property type="match status" value="1"/>
</dbReference>
<dbReference type="PANTHER" id="PTHR11727">
    <property type="entry name" value="DIMETHYLADENOSINE TRANSFERASE"/>
    <property type="match status" value="1"/>
</dbReference>
<evidence type="ECO:0000256" key="1">
    <source>
        <dbReference type="ARBA" id="ARBA00022490"/>
    </source>
</evidence>
<evidence type="ECO:0000256" key="6">
    <source>
        <dbReference type="ARBA" id="ARBA00022884"/>
    </source>
</evidence>
<organism evidence="10 11">
    <name type="scientific">candidate division KSB3 bacterium</name>
    <dbReference type="NCBI Taxonomy" id="2044937"/>
    <lineage>
        <taxon>Bacteria</taxon>
        <taxon>candidate division KSB3</taxon>
    </lineage>
</organism>
<dbReference type="PANTHER" id="PTHR11727:SF7">
    <property type="entry name" value="DIMETHYLADENOSINE TRANSFERASE-RELATED"/>
    <property type="match status" value="1"/>
</dbReference>
<keyword evidence="1 7" id="KW-0963">Cytoplasm</keyword>
<keyword evidence="6 7" id="KW-0694">RNA-binding</keyword>
<dbReference type="HAMAP" id="MF_00607">
    <property type="entry name" value="16SrRNA_methyltr_A"/>
    <property type="match status" value="1"/>
</dbReference>
<dbReference type="InterPro" id="IPR023165">
    <property type="entry name" value="rRNA_Ade_diMease-like_C"/>
</dbReference>
<proteinExistence type="inferred from homology"/>
<comment type="caution">
    <text evidence="10">The sequence shown here is derived from an EMBL/GenBank/DDBJ whole genome shotgun (WGS) entry which is preliminary data.</text>
</comment>
<evidence type="ECO:0000256" key="3">
    <source>
        <dbReference type="ARBA" id="ARBA00022603"/>
    </source>
</evidence>
<dbReference type="SMART" id="SM00650">
    <property type="entry name" value="rADc"/>
    <property type="match status" value="1"/>
</dbReference>
<dbReference type="SUPFAM" id="SSF53335">
    <property type="entry name" value="S-adenosyl-L-methionine-dependent methyltransferases"/>
    <property type="match status" value="1"/>
</dbReference>
<evidence type="ECO:0000256" key="7">
    <source>
        <dbReference type="HAMAP-Rule" id="MF_00607"/>
    </source>
</evidence>
<dbReference type="GO" id="GO:0003723">
    <property type="term" value="F:RNA binding"/>
    <property type="evidence" value="ECO:0007669"/>
    <property type="project" value="UniProtKB-UniRule"/>
</dbReference>
<feature type="binding site" evidence="7 8">
    <location>
        <position position="43"/>
    </location>
    <ligand>
        <name>S-adenosyl-L-methionine</name>
        <dbReference type="ChEBI" id="CHEBI:59789"/>
    </ligand>
</feature>
<dbReference type="InterPro" id="IPR020598">
    <property type="entry name" value="rRNA_Ade_methylase_Trfase_N"/>
</dbReference>
<evidence type="ECO:0000256" key="5">
    <source>
        <dbReference type="ARBA" id="ARBA00022691"/>
    </source>
</evidence>
<dbReference type="CDD" id="cd02440">
    <property type="entry name" value="AdoMet_MTases"/>
    <property type="match status" value="1"/>
</dbReference>
<dbReference type="InterPro" id="IPR001737">
    <property type="entry name" value="KsgA/Erm"/>
</dbReference>
<feature type="binding site" evidence="7 8">
    <location>
        <position position="18"/>
    </location>
    <ligand>
        <name>S-adenosyl-L-methionine</name>
        <dbReference type="ChEBI" id="CHEBI:59789"/>
    </ligand>
</feature>
<comment type="catalytic activity">
    <reaction evidence="7">
        <text>adenosine(1518)/adenosine(1519) in 16S rRNA + 4 S-adenosyl-L-methionine = N(6)-dimethyladenosine(1518)/N(6)-dimethyladenosine(1519) in 16S rRNA + 4 S-adenosyl-L-homocysteine + 4 H(+)</text>
        <dbReference type="Rhea" id="RHEA:19609"/>
        <dbReference type="Rhea" id="RHEA-COMP:10232"/>
        <dbReference type="Rhea" id="RHEA-COMP:10233"/>
        <dbReference type="ChEBI" id="CHEBI:15378"/>
        <dbReference type="ChEBI" id="CHEBI:57856"/>
        <dbReference type="ChEBI" id="CHEBI:59789"/>
        <dbReference type="ChEBI" id="CHEBI:74411"/>
        <dbReference type="ChEBI" id="CHEBI:74493"/>
        <dbReference type="EC" id="2.1.1.182"/>
    </reaction>
</comment>
<dbReference type="Gene3D" id="1.10.8.100">
    <property type="entry name" value="Ribosomal RNA adenine dimethylase-like, domain 2"/>
    <property type="match status" value="1"/>
</dbReference>
<sequence length="278" mass="31902">MVSRKTRTVRKKLGQHFLIDQTIVARILSSAHIESTDCVLEIGPGRGVLTNPLAEQVRQLTAIEYDPLLAETLRQRFADCEHVHILYGDARRLDYADLFQEEMSWQQRVKIVANLPYYAATPIMLALFQHRTRFGRGTFMFQQEVAERLTASPGSKAYGSLSVITQFYSETHYDFSVPPQAFRPRPKVDSAVITLRLHETPLSHVDDQDFFIRLVKQAFATRRKTLKNTLTKGAPAICTSTQLHDAYDELRFDERIRGEELSVNDFANLCNILTRQRD</sequence>
<name>A0A2G6KKJ9_9BACT</name>
<dbReference type="InterPro" id="IPR020596">
    <property type="entry name" value="rRNA_Ade_Mease_Trfase_CS"/>
</dbReference>
<reference evidence="10 11" key="1">
    <citation type="submission" date="2017-10" db="EMBL/GenBank/DDBJ databases">
        <title>Novel microbial diversity and functional potential in the marine mammal oral microbiome.</title>
        <authorList>
            <person name="Dudek N.K."/>
            <person name="Sun C.L."/>
            <person name="Burstein D."/>
            <person name="Kantor R.S."/>
            <person name="Aliaga Goltsman D.S."/>
            <person name="Bik E.M."/>
            <person name="Thomas B.C."/>
            <person name="Banfield J.F."/>
            <person name="Relman D.A."/>
        </authorList>
    </citation>
    <scope>NUCLEOTIDE SEQUENCE [LARGE SCALE GENOMIC DNA]</scope>
    <source>
        <strain evidence="10">DOLJORAL78_47_16</strain>
    </source>
</reference>
<dbReference type="GO" id="GO:0005829">
    <property type="term" value="C:cytosol"/>
    <property type="evidence" value="ECO:0007669"/>
    <property type="project" value="TreeGrafter"/>
</dbReference>
<evidence type="ECO:0000256" key="4">
    <source>
        <dbReference type="ARBA" id="ARBA00022679"/>
    </source>
</evidence>
<feature type="binding site" evidence="7 8">
    <location>
        <position position="64"/>
    </location>
    <ligand>
        <name>S-adenosyl-L-methionine</name>
        <dbReference type="ChEBI" id="CHEBI:59789"/>
    </ligand>
</feature>
<dbReference type="InterPro" id="IPR011530">
    <property type="entry name" value="rRNA_adenine_dimethylase"/>
</dbReference>
<dbReference type="PROSITE" id="PS01131">
    <property type="entry name" value="RRNA_A_DIMETH"/>
    <property type="match status" value="1"/>
</dbReference>
<evidence type="ECO:0000313" key="11">
    <source>
        <dbReference type="Proteomes" id="UP000230821"/>
    </source>
</evidence>
<evidence type="ECO:0000256" key="8">
    <source>
        <dbReference type="PROSITE-ProRule" id="PRU01026"/>
    </source>
</evidence>
<dbReference type="Pfam" id="PF00398">
    <property type="entry name" value="RrnaAD"/>
    <property type="match status" value="1"/>
</dbReference>
<accession>A0A2G6KKJ9</accession>
<comment type="similarity">
    <text evidence="7">Belongs to the class I-like SAM-binding methyltransferase superfamily. rRNA adenine N(6)-methyltransferase family. RsmA subfamily.</text>
</comment>
<feature type="domain" description="Ribosomal RNA adenine methylase transferase N-terminal" evidence="9">
    <location>
        <begin position="23"/>
        <end position="199"/>
    </location>
</feature>
<dbReference type="Gene3D" id="3.40.50.150">
    <property type="entry name" value="Vaccinia Virus protein VP39"/>
    <property type="match status" value="1"/>
</dbReference>
<keyword evidence="2 7" id="KW-0698">rRNA processing</keyword>
<keyword evidence="5 7" id="KW-0949">S-adenosyl-L-methionine</keyword>
<dbReference type="FunFam" id="3.40.50.150:FF:000023">
    <property type="entry name" value="Ribosomal RNA small subunit methyltransferase A"/>
    <property type="match status" value="1"/>
</dbReference>
<comment type="function">
    <text evidence="7">Specifically dimethylates two adjacent adenosines (A1518 and A1519) in the loop of a conserved hairpin near the 3'-end of 16S rRNA in the 30S particle. May play a critical role in biogenesis of 30S subunits.</text>
</comment>
<feature type="binding site" evidence="7 8">
    <location>
        <position position="114"/>
    </location>
    <ligand>
        <name>S-adenosyl-L-methionine</name>
        <dbReference type="ChEBI" id="CHEBI:59789"/>
    </ligand>
</feature>
<dbReference type="GO" id="GO:0052908">
    <property type="term" value="F:16S rRNA (adenine(1518)-N(6)/adenine(1519)-N(6))-dimethyltransferase activity"/>
    <property type="evidence" value="ECO:0007669"/>
    <property type="project" value="UniProtKB-EC"/>
</dbReference>
<evidence type="ECO:0000256" key="2">
    <source>
        <dbReference type="ARBA" id="ARBA00022552"/>
    </source>
</evidence>
<keyword evidence="3 7" id="KW-0489">Methyltransferase</keyword>
<feature type="binding site" evidence="7 8">
    <location>
        <position position="16"/>
    </location>
    <ligand>
        <name>S-adenosyl-L-methionine</name>
        <dbReference type="ChEBI" id="CHEBI:59789"/>
    </ligand>
</feature>
<dbReference type="Proteomes" id="UP000230821">
    <property type="component" value="Unassembled WGS sequence"/>
</dbReference>
<dbReference type="EMBL" id="PDSK01000023">
    <property type="protein sequence ID" value="PIE36187.1"/>
    <property type="molecule type" value="Genomic_DNA"/>
</dbReference>
<dbReference type="NCBIfam" id="TIGR00755">
    <property type="entry name" value="ksgA"/>
    <property type="match status" value="1"/>
</dbReference>
<gene>
    <name evidence="7 10" type="primary">rsmA</name>
    <name evidence="7" type="synonym">ksgA</name>
    <name evidence="10" type="ORF">CSA56_01130</name>
</gene>
<evidence type="ECO:0000313" key="10">
    <source>
        <dbReference type="EMBL" id="PIE36187.1"/>
    </source>
</evidence>